<accession>A0A0A8YE43</accession>
<evidence type="ECO:0000313" key="1">
    <source>
        <dbReference type="EMBL" id="JAD24369.1"/>
    </source>
</evidence>
<proteinExistence type="predicted"/>
<reference evidence="1" key="1">
    <citation type="submission" date="2014-09" db="EMBL/GenBank/DDBJ databases">
        <authorList>
            <person name="Magalhaes I.L.F."/>
            <person name="Oliveira U."/>
            <person name="Santos F.R."/>
            <person name="Vidigal T.H.D.A."/>
            <person name="Brescovit A.D."/>
            <person name="Santos A.J."/>
        </authorList>
    </citation>
    <scope>NUCLEOTIDE SEQUENCE</scope>
    <source>
        <tissue evidence="1">Shoot tissue taken approximately 20 cm above the soil surface</tissue>
    </source>
</reference>
<reference evidence="1" key="2">
    <citation type="journal article" date="2015" name="Data Brief">
        <title>Shoot transcriptome of the giant reed, Arundo donax.</title>
        <authorList>
            <person name="Barrero R.A."/>
            <person name="Guerrero F.D."/>
            <person name="Moolhuijzen P."/>
            <person name="Goolsby J.A."/>
            <person name="Tidwell J."/>
            <person name="Bellgard S.E."/>
            <person name="Bellgard M.I."/>
        </authorList>
    </citation>
    <scope>NUCLEOTIDE SEQUENCE</scope>
    <source>
        <tissue evidence="1">Shoot tissue taken approximately 20 cm above the soil surface</tissue>
    </source>
</reference>
<organism evidence="1">
    <name type="scientific">Arundo donax</name>
    <name type="common">Giant reed</name>
    <name type="synonym">Donax arundinaceus</name>
    <dbReference type="NCBI Taxonomy" id="35708"/>
    <lineage>
        <taxon>Eukaryota</taxon>
        <taxon>Viridiplantae</taxon>
        <taxon>Streptophyta</taxon>
        <taxon>Embryophyta</taxon>
        <taxon>Tracheophyta</taxon>
        <taxon>Spermatophyta</taxon>
        <taxon>Magnoliopsida</taxon>
        <taxon>Liliopsida</taxon>
        <taxon>Poales</taxon>
        <taxon>Poaceae</taxon>
        <taxon>PACMAD clade</taxon>
        <taxon>Arundinoideae</taxon>
        <taxon>Arundineae</taxon>
        <taxon>Arundo</taxon>
    </lineage>
</organism>
<dbReference type="AlphaFoldDB" id="A0A0A8YE43"/>
<protein>
    <submittedName>
        <fullName evidence="1">Uncharacterized protein</fullName>
    </submittedName>
</protein>
<dbReference type="EMBL" id="GBRH01273526">
    <property type="protein sequence ID" value="JAD24369.1"/>
    <property type="molecule type" value="Transcribed_RNA"/>
</dbReference>
<sequence>MRTTNTLPQRYGLQCLTS</sequence>
<name>A0A0A8YE43_ARUDO</name>